<protein>
    <submittedName>
        <fullName evidence="3">Alpha/beta hydrolase</fullName>
    </submittedName>
</protein>
<dbReference type="AlphaFoldDB" id="A0AA94JDR9"/>
<dbReference type="Pfam" id="PF12697">
    <property type="entry name" value="Abhydrolase_6"/>
    <property type="match status" value="1"/>
</dbReference>
<gene>
    <name evidence="3" type="ORF">CWE23_03480</name>
</gene>
<keyword evidence="4" id="KW-1185">Reference proteome</keyword>
<dbReference type="RefSeq" id="WP_126819484.1">
    <property type="nucleotide sequence ID" value="NZ_PIPS01000001.1"/>
</dbReference>
<comment type="similarity">
    <text evidence="1">Belongs to the AB hydrolase superfamily.</text>
</comment>
<organism evidence="3 4">
    <name type="scientific">Idiomarina aquatica</name>
    <dbReference type="NCBI Taxonomy" id="1327752"/>
    <lineage>
        <taxon>Bacteria</taxon>
        <taxon>Pseudomonadati</taxon>
        <taxon>Pseudomonadota</taxon>
        <taxon>Gammaproteobacteria</taxon>
        <taxon>Alteromonadales</taxon>
        <taxon>Idiomarinaceae</taxon>
        <taxon>Idiomarina</taxon>
    </lineage>
</organism>
<name>A0AA94JDR9_9GAMM</name>
<feature type="domain" description="AB hydrolase-1" evidence="2">
    <location>
        <begin position="22"/>
        <end position="260"/>
    </location>
</feature>
<evidence type="ECO:0000256" key="1">
    <source>
        <dbReference type="ARBA" id="ARBA00008645"/>
    </source>
</evidence>
<dbReference type="Proteomes" id="UP000286680">
    <property type="component" value="Unassembled WGS sequence"/>
</dbReference>
<dbReference type="SUPFAM" id="SSF53474">
    <property type="entry name" value="alpha/beta-Hydrolases"/>
    <property type="match status" value="1"/>
</dbReference>
<comment type="caution">
    <text evidence="3">The sequence shown here is derived from an EMBL/GenBank/DDBJ whole genome shotgun (WGS) entry which is preliminary data.</text>
</comment>
<keyword evidence="3" id="KW-0378">Hydrolase</keyword>
<evidence type="ECO:0000259" key="2">
    <source>
        <dbReference type="Pfam" id="PF12697"/>
    </source>
</evidence>
<dbReference type="Gene3D" id="3.40.50.1820">
    <property type="entry name" value="alpha/beta hydrolase"/>
    <property type="match status" value="1"/>
</dbReference>
<reference evidence="4" key="1">
    <citation type="journal article" date="2018" name="Front. Microbiol.">
        <title>Genome-Based Analysis Reveals the Taxonomy and Diversity of the Family Idiomarinaceae.</title>
        <authorList>
            <person name="Liu Y."/>
            <person name="Lai Q."/>
            <person name="Shao Z."/>
        </authorList>
    </citation>
    <scope>NUCLEOTIDE SEQUENCE [LARGE SCALE GENOMIC DNA]</scope>
    <source>
        <strain evidence="4">SN-14</strain>
    </source>
</reference>
<dbReference type="PANTHER" id="PTHR43039">
    <property type="entry name" value="ESTERASE-RELATED"/>
    <property type="match status" value="1"/>
</dbReference>
<dbReference type="InterPro" id="IPR029058">
    <property type="entry name" value="AB_hydrolase_fold"/>
</dbReference>
<evidence type="ECO:0000313" key="4">
    <source>
        <dbReference type="Proteomes" id="UP000286680"/>
    </source>
</evidence>
<dbReference type="EMBL" id="PIPS01000001">
    <property type="protein sequence ID" value="RUO45094.1"/>
    <property type="molecule type" value="Genomic_DNA"/>
</dbReference>
<dbReference type="GO" id="GO:0016787">
    <property type="term" value="F:hydrolase activity"/>
    <property type="evidence" value="ECO:0007669"/>
    <property type="project" value="UniProtKB-KW"/>
</dbReference>
<proteinExistence type="inferred from homology"/>
<sequence length="273" mass="30600">MEDKAVRLRNNVKVIGTGSPTLLFAHGFGCDQSIWHQVAPAFHDRATVVTFDYVGSGDSDLSQYDEQRYQSLSGYAQDLIDVVNSLESEHLILVAHSVSGSIATLAYPAIRQRLKHIVMLNPSPRYLHDKPHYQSGFDREDVDQLMVMMEQNFFAWAQGLAPQVMENPERRDLTEQLTRQFSAGEQRIVRAFARATFYSDVRAELAQVDCPVTVVQANKDIVVPQRVAEYTVAQLPKAELTVIDARGHYPHVSAPAQVIAQIERVLNQATVPL</sequence>
<dbReference type="InterPro" id="IPR000073">
    <property type="entry name" value="AB_hydrolase_1"/>
</dbReference>
<evidence type="ECO:0000313" key="3">
    <source>
        <dbReference type="EMBL" id="RUO45094.1"/>
    </source>
</evidence>
<accession>A0AA94JDR9</accession>